<dbReference type="InterPro" id="IPR000192">
    <property type="entry name" value="Aminotrans_V_dom"/>
</dbReference>
<dbReference type="InParanoid" id="A9V617"/>
<dbReference type="InterPro" id="IPR015421">
    <property type="entry name" value="PyrdxlP-dep_Trfase_major"/>
</dbReference>
<gene>
    <name evidence="5" type="ORF">MONBRDRAFT_10380</name>
</gene>
<dbReference type="STRING" id="81824.A9V617"/>
<dbReference type="SMART" id="SM00248">
    <property type="entry name" value="ANK"/>
    <property type="match status" value="5"/>
</dbReference>
<feature type="compositionally biased region" description="Polar residues" evidence="3">
    <location>
        <begin position="241"/>
        <end position="268"/>
    </location>
</feature>
<dbReference type="InterPro" id="IPR002110">
    <property type="entry name" value="Ankyrin_rpt"/>
</dbReference>
<dbReference type="SUPFAM" id="SSF53383">
    <property type="entry name" value="PLP-dependent transferases"/>
    <property type="match status" value="1"/>
</dbReference>
<dbReference type="eggNOG" id="KOG1549">
    <property type="taxonomic scope" value="Eukaryota"/>
</dbReference>
<dbReference type="Gene3D" id="3.90.1150.10">
    <property type="entry name" value="Aspartate Aminotransferase, domain 1"/>
    <property type="match status" value="1"/>
</dbReference>
<dbReference type="GeneID" id="5893537"/>
<evidence type="ECO:0000313" key="6">
    <source>
        <dbReference type="Proteomes" id="UP000001357"/>
    </source>
</evidence>
<dbReference type="PROSITE" id="PS50297">
    <property type="entry name" value="ANK_REP_REGION"/>
    <property type="match status" value="3"/>
</dbReference>
<dbReference type="InterPro" id="IPR015422">
    <property type="entry name" value="PyrdxlP-dep_Trfase_small"/>
</dbReference>
<dbReference type="EMBL" id="CH991562">
    <property type="protein sequence ID" value="EDQ86996.1"/>
    <property type="molecule type" value="Genomic_DNA"/>
</dbReference>
<accession>A9V617</accession>
<evidence type="ECO:0000256" key="2">
    <source>
        <dbReference type="PROSITE-ProRule" id="PRU00023"/>
    </source>
</evidence>
<dbReference type="SUPFAM" id="SSF48403">
    <property type="entry name" value="Ankyrin repeat"/>
    <property type="match status" value="1"/>
</dbReference>
<keyword evidence="6" id="KW-1185">Reference proteome</keyword>
<evidence type="ECO:0000313" key="5">
    <source>
        <dbReference type="EMBL" id="EDQ86996.1"/>
    </source>
</evidence>
<feature type="repeat" description="ANK" evidence="2">
    <location>
        <begin position="114"/>
        <end position="146"/>
    </location>
</feature>
<feature type="region of interest" description="Disordered" evidence="3">
    <location>
        <begin position="385"/>
        <end position="404"/>
    </location>
</feature>
<evidence type="ECO:0000259" key="4">
    <source>
        <dbReference type="Pfam" id="PF00266"/>
    </source>
</evidence>
<dbReference type="GO" id="GO:1903257">
    <property type="term" value="P:selenoneine biosynthetic process"/>
    <property type="evidence" value="ECO:0000318"/>
    <property type="project" value="GO_Central"/>
</dbReference>
<evidence type="ECO:0000256" key="3">
    <source>
        <dbReference type="SAM" id="MobiDB-lite"/>
    </source>
</evidence>
<dbReference type="InterPro" id="IPR036770">
    <property type="entry name" value="Ankyrin_rpt-contain_sf"/>
</dbReference>
<dbReference type="Proteomes" id="UP000001357">
    <property type="component" value="Unassembled WGS sequence"/>
</dbReference>
<dbReference type="Pfam" id="PF12796">
    <property type="entry name" value="Ank_2"/>
    <property type="match status" value="2"/>
</dbReference>
<sequence>MFRKTKKMERNKYDDQILKAVLESDAKALRTLVEKKRFSSLIAADNDGRVPIYEACRLGFTECAEIILEAESEAHIPDEEGRNPLHMASLNGHVECVKLLCSKSNIAVDTPDLRGQTAAMHAAIAGHTDVLTFLLMRGADPEVTDHDGNTCLLLAIRANQRETAICLLNHSINVNAQNRQQKSALMFACELGLHELVTMLLQRGSQVDLRDTGGRSAYSYAKLNNHARCLELLPEDADQGSADSSRPASTTDLQSSTKYPPPSRATNPQLNALREQVEELTEKLKQEQEAHASVIAEKDHLQAELSAYFPAAGAGSAADGGSSAATPSCFAMCANSTDNDLLGSIDEDGTDAEQSTQALKAQLGAMAKAKNEADAEVERLQQRVRELESSQKSGGFSAPFGDDDGGGSIPLVVFNQIKESQERRIRELEAQVQGKGDAVPTNGTIKAGDVQLTALVELYRSALVQAVQLAEYIKANQSQVVFTENASAAINAVLRSLAHSVNDTFLVLSCAYAMVSNTLTWLASQKRASVLVVEVEFPLASEDDVVTLVEQALIKHRASHPNATVRLALFSHIVSIPPLRFPIAKLAAASKAHGVQQVMVDGAHALGQIELDMGKLAASGVDYYAGNGHKWLYSPKGTAFLWVREGLEADVTPTVVSSEWAAHDYARDFLYTGTRDYTAFTSIKAAFDFRSAIGGDVAIRTYMRQVAQEAGHYLSKLWGTRLAGPLNLTDAMVAVELPEAIWPLASTLMTDIAQDYNIQIVAFQMPTSLPKTSDRPWWMRLSAQVYVELDDMKRVGEIILNLAQQRKAIDP</sequence>
<keyword evidence="1" id="KW-0663">Pyridoxal phosphate</keyword>
<feature type="region of interest" description="Disordered" evidence="3">
    <location>
        <begin position="237"/>
        <end position="268"/>
    </location>
</feature>
<dbReference type="GO" id="GO:1990411">
    <property type="term" value="F:hercynylcysteine sulfoxide lyase activity (ergothioneine-forming)"/>
    <property type="evidence" value="ECO:0000318"/>
    <property type="project" value="GO_Central"/>
</dbReference>
<dbReference type="Gene3D" id="1.25.40.20">
    <property type="entry name" value="Ankyrin repeat-containing domain"/>
    <property type="match status" value="2"/>
</dbReference>
<dbReference type="Pfam" id="PF00266">
    <property type="entry name" value="Aminotran_5"/>
    <property type="match status" value="1"/>
</dbReference>
<dbReference type="Gene3D" id="3.40.640.10">
    <property type="entry name" value="Type I PLP-dependent aspartate aminotransferase-like (Major domain)"/>
    <property type="match status" value="1"/>
</dbReference>
<dbReference type="PANTHER" id="PTHR43092:SF2">
    <property type="entry name" value="HERCYNYLCYSTEINE SULFOXIDE LYASE"/>
    <property type="match status" value="1"/>
</dbReference>
<protein>
    <recommendedName>
        <fullName evidence="4">Aminotransferase class V domain-containing protein</fullName>
    </recommendedName>
</protein>
<dbReference type="InterPro" id="IPR015424">
    <property type="entry name" value="PyrdxlP-dep_Trfase"/>
</dbReference>
<feature type="repeat" description="ANK" evidence="2">
    <location>
        <begin position="180"/>
        <end position="212"/>
    </location>
</feature>
<feature type="domain" description="Aminotransferase class V" evidence="4">
    <location>
        <begin position="468"/>
        <end position="736"/>
    </location>
</feature>
<evidence type="ECO:0000256" key="1">
    <source>
        <dbReference type="ARBA" id="ARBA00022898"/>
    </source>
</evidence>
<proteinExistence type="predicted"/>
<reference evidence="5 6" key="1">
    <citation type="journal article" date="2008" name="Nature">
        <title>The genome of the choanoflagellate Monosiga brevicollis and the origin of metazoans.</title>
        <authorList>
            <consortium name="JGI Sequencing"/>
            <person name="King N."/>
            <person name="Westbrook M.J."/>
            <person name="Young S.L."/>
            <person name="Kuo A."/>
            <person name="Abedin M."/>
            <person name="Chapman J."/>
            <person name="Fairclough S."/>
            <person name="Hellsten U."/>
            <person name="Isogai Y."/>
            <person name="Letunic I."/>
            <person name="Marr M."/>
            <person name="Pincus D."/>
            <person name="Putnam N."/>
            <person name="Rokas A."/>
            <person name="Wright K.J."/>
            <person name="Zuzow R."/>
            <person name="Dirks W."/>
            <person name="Good M."/>
            <person name="Goodstein D."/>
            <person name="Lemons D."/>
            <person name="Li W."/>
            <person name="Lyons J.B."/>
            <person name="Morris A."/>
            <person name="Nichols S."/>
            <person name="Richter D.J."/>
            <person name="Salamov A."/>
            <person name="Bork P."/>
            <person name="Lim W.A."/>
            <person name="Manning G."/>
            <person name="Miller W.T."/>
            <person name="McGinnis W."/>
            <person name="Shapiro H."/>
            <person name="Tjian R."/>
            <person name="Grigoriev I.V."/>
            <person name="Rokhsar D."/>
        </authorList>
    </citation>
    <scope>NUCLEOTIDE SEQUENCE [LARGE SCALE GENOMIC DNA]</scope>
    <source>
        <strain evidence="6">MX1 / ATCC 50154</strain>
    </source>
</reference>
<dbReference type="PROSITE" id="PS50088">
    <property type="entry name" value="ANK_REPEAT"/>
    <property type="match status" value="4"/>
</dbReference>
<feature type="repeat" description="ANK" evidence="2">
    <location>
        <begin position="147"/>
        <end position="179"/>
    </location>
</feature>
<dbReference type="RefSeq" id="XP_001748235.1">
    <property type="nucleotide sequence ID" value="XM_001748183.1"/>
</dbReference>
<feature type="repeat" description="ANK" evidence="2">
    <location>
        <begin position="80"/>
        <end position="100"/>
    </location>
</feature>
<dbReference type="KEGG" id="mbr:MONBRDRAFT_10380"/>
<organism evidence="5 6">
    <name type="scientific">Monosiga brevicollis</name>
    <name type="common">Choanoflagellate</name>
    <dbReference type="NCBI Taxonomy" id="81824"/>
    <lineage>
        <taxon>Eukaryota</taxon>
        <taxon>Choanoflagellata</taxon>
        <taxon>Craspedida</taxon>
        <taxon>Salpingoecidae</taxon>
        <taxon>Monosiga</taxon>
    </lineage>
</organism>
<keyword evidence="2" id="KW-0040">ANK repeat</keyword>
<dbReference type="AlphaFoldDB" id="A9V617"/>
<dbReference type="PANTHER" id="PTHR43092">
    <property type="entry name" value="L-CYSTEINE DESULFHYDRASE"/>
    <property type="match status" value="1"/>
</dbReference>
<name>A9V617_MONBE</name>